<reference evidence="2" key="2">
    <citation type="submission" date="2015-06" db="UniProtKB">
        <authorList>
            <consortium name="EnsemblPlants"/>
        </authorList>
    </citation>
    <scope>IDENTIFICATION</scope>
</reference>
<proteinExistence type="predicted"/>
<dbReference type="Proteomes" id="UP000008022">
    <property type="component" value="Unassembled WGS sequence"/>
</dbReference>
<feature type="region of interest" description="Disordered" evidence="1">
    <location>
        <begin position="48"/>
        <end position="106"/>
    </location>
</feature>
<reference evidence="3" key="1">
    <citation type="submission" date="2013-06" db="EMBL/GenBank/DDBJ databases">
        <authorList>
            <person name="Zhao Q."/>
        </authorList>
    </citation>
    <scope>NUCLEOTIDE SEQUENCE</scope>
    <source>
        <strain evidence="3">cv. W1943</strain>
    </source>
</reference>
<dbReference type="EnsemblPlants" id="ORUFI12G17910.1">
    <property type="protein sequence ID" value="ORUFI12G17910.1"/>
    <property type="gene ID" value="ORUFI12G17910"/>
</dbReference>
<dbReference type="OMA" id="NDVYRSP"/>
<dbReference type="AlphaFoldDB" id="A0A0E0RIW1"/>
<evidence type="ECO:0000313" key="2">
    <source>
        <dbReference type="EnsemblPlants" id="ORUFI12G17910.1"/>
    </source>
</evidence>
<evidence type="ECO:0000256" key="1">
    <source>
        <dbReference type="SAM" id="MobiDB-lite"/>
    </source>
</evidence>
<organism evidence="2 3">
    <name type="scientific">Oryza rufipogon</name>
    <name type="common">Brownbeard rice</name>
    <name type="synonym">Asian wild rice</name>
    <dbReference type="NCBI Taxonomy" id="4529"/>
    <lineage>
        <taxon>Eukaryota</taxon>
        <taxon>Viridiplantae</taxon>
        <taxon>Streptophyta</taxon>
        <taxon>Embryophyta</taxon>
        <taxon>Tracheophyta</taxon>
        <taxon>Spermatophyta</taxon>
        <taxon>Magnoliopsida</taxon>
        <taxon>Liliopsida</taxon>
        <taxon>Poales</taxon>
        <taxon>Poaceae</taxon>
        <taxon>BOP clade</taxon>
        <taxon>Oryzoideae</taxon>
        <taxon>Oryzeae</taxon>
        <taxon>Oryzinae</taxon>
        <taxon>Oryza</taxon>
    </lineage>
</organism>
<feature type="compositionally biased region" description="Low complexity" evidence="1">
    <location>
        <begin position="122"/>
        <end position="152"/>
    </location>
</feature>
<sequence>MGGERRRRGAEAEVGPTWQWLEAAGFVPTCRVSSIPLFASANLRCDREEEEEGIEQPEVPSTSARLDPIRRTTGEPTTENAVNDVYRSPSDTDPRKTKRKAELSRCRSRVWDVAALAAAAAPRLPDTSGAASSSSSSRATASSAPAGAWPSSMADLGGGVGGGVASVPNCASTLLCL</sequence>
<keyword evidence="3" id="KW-1185">Reference proteome</keyword>
<dbReference type="HOGENOM" id="CLU_1520252_0_0_1"/>
<feature type="compositionally biased region" description="Basic and acidic residues" evidence="1">
    <location>
        <begin position="90"/>
        <end position="105"/>
    </location>
</feature>
<name>A0A0E0RIW1_ORYRU</name>
<evidence type="ECO:0000313" key="3">
    <source>
        <dbReference type="Proteomes" id="UP000008022"/>
    </source>
</evidence>
<dbReference type="Gramene" id="ORUFI12G17910.1">
    <property type="protein sequence ID" value="ORUFI12G17910.1"/>
    <property type="gene ID" value="ORUFI12G17910"/>
</dbReference>
<protein>
    <submittedName>
        <fullName evidence="2">Uncharacterized protein</fullName>
    </submittedName>
</protein>
<accession>A0A0E0RIW1</accession>
<feature type="region of interest" description="Disordered" evidence="1">
    <location>
        <begin position="122"/>
        <end position="155"/>
    </location>
</feature>